<dbReference type="EMBL" id="AMYT01000021">
    <property type="protein sequence ID" value="EKU26977.1"/>
    <property type="molecule type" value="Genomic_DNA"/>
</dbReference>
<accession>K8ZAC4</accession>
<organism evidence="1 2">
    <name type="scientific">Catellicoccus marimammalium M35/04/3</name>
    <dbReference type="NCBI Taxonomy" id="1234409"/>
    <lineage>
        <taxon>Bacteria</taxon>
        <taxon>Bacillati</taxon>
        <taxon>Bacillota</taxon>
        <taxon>Bacilli</taxon>
        <taxon>Lactobacillales</taxon>
        <taxon>Enterococcaceae</taxon>
        <taxon>Catellicoccus</taxon>
    </lineage>
</organism>
<comment type="caution">
    <text evidence="1">The sequence shown here is derived from an EMBL/GenBank/DDBJ whole genome shotgun (WGS) entry which is preliminary data.</text>
</comment>
<dbReference type="Proteomes" id="UP000016057">
    <property type="component" value="Unassembled WGS sequence"/>
</dbReference>
<sequence length="255" mass="31169">MEYYSFLDEIEKEEMKKMADEIDSEEAYYTIQDALKNLDYTRLVEKRELIEKQIEKREDLSPLAQKYWSYKIENSRTQDTLRKLQYRISYLSAEDKEQLEQIKIWEKEDILQDDFFTKEEREMQIKTLQALIYQEGVYSFLFQRNEERKERYFQTIQESSKLIDITTFLSEKEKQYFISLLAKVETKAKMKEIVQKAKRKNYSYEEQRISQKKEAILTAVRDSSLEEKWIYQIQEAKYIAELEAIIEQLKWQFDQ</sequence>
<gene>
    <name evidence="1" type="ORF">C683_0973</name>
</gene>
<evidence type="ECO:0000313" key="1">
    <source>
        <dbReference type="EMBL" id="EKU26977.1"/>
    </source>
</evidence>
<evidence type="ECO:0000313" key="2">
    <source>
        <dbReference type="Proteomes" id="UP000016057"/>
    </source>
</evidence>
<dbReference type="AlphaFoldDB" id="K8ZAC4"/>
<reference evidence="1 2" key="1">
    <citation type="journal article" date="2013" name="Genome Announc.">
        <title>Draft Genome Sequence of Catellicoccus marimammalium, a Novel Species Commonly Found in Gull Feces.</title>
        <authorList>
            <person name="Weigand M.R."/>
            <person name="Ryu H."/>
            <person name="Bozcek L."/>
            <person name="Konstantinidis K.T."/>
            <person name="Santo Domingo J.W."/>
        </authorList>
    </citation>
    <scope>NUCLEOTIDE SEQUENCE [LARGE SCALE GENOMIC DNA]</scope>
    <source>
        <strain evidence="1 2">M35/04/3</strain>
    </source>
</reference>
<dbReference type="RefSeq" id="WP_009491519.1">
    <property type="nucleotide sequence ID" value="NZ_AMYT01000021.1"/>
</dbReference>
<keyword evidence="2" id="KW-1185">Reference proteome</keyword>
<name>K8ZAC4_9ENTE</name>
<proteinExistence type="predicted"/>
<protein>
    <submittedName>
        <fullName evidence="1">Uncharacterized protein</fullName>
    </submittedName>
</protein>